<dbReference type="PROSITE" id="PS51296">
    <property type="entry name" value="RIESKE"/>
    <property type="match status" value="1"/>
</dbReference>
<evidence type="ECO:0000256" key="4">
    <source>
        <dbReference type="ARBA" id="ARBA00023014"/>
    </source>
</evidence>
<dbReference type="OrthoDB" id="5623at2157"/>
<dbReference type="GO" id="GO:0016491">
    <property type="term" value="F:oxidoreductase activity"/>
    <property type="evidence" value="ECO:0007669"/>
    <property type="project" value="UniProtKB-KW"/>
</dbReference>
<dbReference type="Gene3D" id="3.30.9.10">
    <property type="entry name" value="D-Amino Acid Oxidase, subunit A, domain 2"/>
    <property type="match status" value="1"/>
</dbReference>
<evidence type="ECO:0000256" key="2">
    <source>
        <dbReference type="ARBA" id="ARBA00022723"/>
    </source>
</evidence>
<dbReference type="GO" id="GO:0005737">
    <property type="term" value="C:cytoplasm"/>
    <property type="evidence" value="ECO:0007669"/>
    <property type="project" value="TreeGrafter"/>
</dbReference>
<dbReference type="InterPro" id="IPR036188">
    <property type="entry name" value="FAD/NAD-bd_sf"/>
</dbReference>
<evidence type="ECO:0000313" key="7">
    <source>
        <dbReference type="EMBL" id="SCG86826.1"/>
    </source>
</evidence>
<feature type="domain" description="Rieske" evidence="6">
    <location>
        <begin position="412"/>
        <end position="503"/>
    </location>
</feature>
<reference evidence="7 8" key="1">
    <citation type="submission" date="2016-08" db="EMBL/GenBank/DDBJ databases">
        <authorList>
            <person name="Seilhamer J.J."/>
        </authorList>
    </citation>
    <scope>NUCLEOTIDE SEQUENCE [LARGE SCALE GENOMIC DNA]</scope>
    <source>
        <strain evidence="7">Buetzberg</strain>
    </source>
</reference>
<keyword evidence="8" id="KW-1185">Reference proteome</keyword>
<dbReference type="Proteomes" id="UP000094707">
    <property type="component" value="Chromosome I"/>
</dbReference>
<keyword evidence="5" id="KW-1015">Disulfide bond</keyword>
<protein>
    <submittedName>
        <fullName evidence="7">Putative Rieske 2Fe-2S iron-sulfur protein YhfW</fullName>
        <ecNumber evidence="7">1.-.-.-</ecNumber>
    </submittedName>
</protein>
<evidence type="ECO:0000259" key="6">
    <source>
        <dbReference type="PROSITE" id="PS51296"/>
    </source>
</evidence>
<name>A0A1D3L5K1_9EURY</name>
<dbReference type="Gene3D" id="3.50.50.60">
    <property type="entry name" value="FAD/NAD(P)-binding domain"/>
    <property type="match status" value="1"/>
</dbReference>
<dbReference type="InterPro" id="IPR017941">
    <property type="entry name" value="Rieske_2Fe-2S"/>
</dbReference>
<dbReference type="EC" id="1.-.-.-" evidence="7"/>
<dbReference type="KEGG" id="mcub:MCBB_2287"/>
<dbReference type="PRINTS" id="PR00162">
    <property type="entry name" value="RIESKE"/>
</dbReference>
<keyword evidence="4" id="KW-0411">Iron-sulfur</keyword>
<dbReference type="InterPro" id="IPR005805">
    <property type="entry name" value="Rieske_Fe-S_prot_C"/>
</dbReference>
<dbReference type="Pfam" id="PF00355">
    <property type="entry name" value="Rieske"/>
    <property type="match status" value="1"/>
</dbReference>
<dbReference type="GO" id="GO:0046872">
    <property type="term" value="F:metal ion binding"/>
    <property type="evidence" value="ECO:0007669"/>
    <property type="project" value="UniProtKB-KW"/>
</dbReference>
<dbReference type="RefSeq" id="WP_071907852.1">
    <property type="nucleotide sequence ID" value="NZ_LT607756.1"/>
</dbReference>
<dbReference type="InterPro" id="IPR036922">
    <property type="entry name" value="Rieske_2Fe-2S_sf"/>
</dbReference>
<dbReference type="STRING" id="118062.MCBB_2287"/>
<keyword evidence="1" id="KW-0001">2Fe-2S</keyword>
<sequence length="503" mass="56299">MEKKILGKHESFWIDTTPETDFPELEEGLYVDVVIIGGGIAGVTTAALLKDAGKKVVVLEADRIVKDVTAATTAKISVSQGLVYQEYTSKFGESQAQNYAQANKNAVKIIKRLVDDYSIDCDFEVTPCYVYTTSEDLVEKLKLEAEAAQKIGIAAVYTDDIPLPFETVGGVLYRDQAQFNPRKYIIGLAEHVEGDGSHIFEKTRVLDVKNNAPNEVITEKGILKADQVVVASHFPVYDPDNIYSQLETARSYVMAFYPKQNFPEGMFIDMNPIHTYRTVSTDKGRLVIVGGEHHPVGRVEDTFKYYKDLEEYIRTHVEVRSIEYSWSSQDIYVSDGVPVVGQTSEDGIYIATGFRAWGITNGTNAAILIRDLILGIENPMKEFFNPLRFKNQETSKKIMRYEKHISREVRWPVCLEVSDFPVESGRIVETGTGNFAVYRDVNGELFVLQAGCTHKGCTLSWNNAEKSWDCPCNGSRFNFRGEVIHGPAVKGLERIKTEKSGGC</sequence>
<dbReference type="PANTHER" id="PTHR13847:SF274">
    <property type="entry name" value="RIESKE 2FE-2S IRON-SULFUR PROTEIN YHFW-RELATED"/>
    <property type="match status" value="1"/>
</dbReference>
<evidence type="ECO:0000256" key="5">
    <source>
        <dbReference type="ARBA" id="ARBA00023157"/>
    </source>
</evidence>
<dbReference type="Gene3D" id="2.102.10.10">
    <property type="entry name" value="Rieske [2Fe-2S] iron-sulphur domain"/>
    <property type="match status" value="1"/>
</dbReference>
<dbReference type="GO" id="GO:0016020">
    <property type="term" value="C:membrane"/>
    <property type="evidence" value="ECO:0007669"/>
    <property type="project" value="InterPro"/>
</dbReference>
<evidence type="ECO:0000256" key="1">
    <source>
        <dbReference type="ARBA" id="ARBA00022714"/>
    </source>
</evidence>
<accession>A0A1D3L5K1</accession>
<keyword evidence="7" id="KW-0560">Oxidoreductase</keyword>
<keyword evidence="2" id="KW-0479">Metal-binding</keyword>
<evidence type="ECO:0000313" key="8">
    <source>
        <dbReference type="Proteomes" id="UP000094707"/>
    </source>
</evidence>
<dbReference type="SUPFAM" id="SSF51905">
    <property type="entry name" value="FAD/NAD(P)-binding domain"/>
    <property type="match status" value="1"/>
</dbReference>
<dbReference type="GeneID" id="30413120"/>
<dbReference type="SUPFAM" id="SSF50022">
    <property type="entry name" value="ISP domain"/>
    <property type="match status" value="1"/>
</dbReference>
<proteinExistence type="predicted"/>
<dbReference type="PANTHER" id="PTHR13847">
    <property type="entry name" value="SARCOSINE DEHYDROGENASE-RELATED"/>
    <property type="match status" value="1"/>
</dbReference>
<dbReference type="AlphaFoldDB" id="A0A1D3L5K1"/>
<dbReference type="Pfam" id="PF01266">
    <property type="entry name" value="DAO"/>
    <property type="match status" value="1"/>
</dbReference>
<evidence type="ECO:0000256" key="3">
    <source>
        <dbReference type="ARBA" id="ARBA00023004"/>
    </source>
</evidence>
<gene>
    <name evidence="7" type="primary">yhfW</name>
    <name evidence="7" type="ORF">MCBB_2287</name>
</gene>
<dbReference type="InterPro" id="IPR006076">
    <property type="entry name" value="FAD-dep_OxRdtase"/>
</dbReference>
<keyword evidence="3" id="KW-0408">Iron</keyword>
<dbReference type="GO" id="GO:0051537">
    <property type="term" value="F:2 iron, 2 sulfur cluster binding"/>
    <property type="evidence" value="ECO:0007669"/>
    <property type="project" value="UniProtKB-KW"/>
</dbReference>
<dbReference type="EMBL" id="LT607756">
    <property type="protein sequence ID" value="SCG86826.1"/>
    <property type="molecule type" value="Genomic_DNA"/>
</dbReference>
<organism evidence="7 8">
    <name type="scientific">Methanobacterium congolense</name>
    <dbReference type="NCBI Taxonomy" id="118062"/>
    <lineage>
        <taxon>Archaea</taxon>
        <taxon>Methanobacteriati</taxon>
        <taxon>Methanobacteriota</taxon>
        <taxon>Methanomada group</taxon>
        <taxon>Methanobacteria</taxon>
        <taxon>Methanobacteriales</taxon>
        <taxon>Methanobacteriaceae</taxon>
        <taxon>Methanobacterium</taxon>
    </lineage>
</organism>